<evidence type="ECO:0000256" key="1">
    <source>
        <dbReference type="SAM" id="Coils"/>
    </source>
</evidence>
<reference evidence="2 3" key="1">
    <citation type="submission" date="2024-05" db="EMBL/GenBank/DDBJ databases">
        <title>Halomonas sp. SSM6 16S ribosomal RNA gene Genome sequencing and assembly.</title>
        <authorList>
            <person name="Yook S."/>
        </authorList>
    </citation>
    <scope>NUCLEOTIDE SEQUENCE [LARGE SCALE GENOMIC DNA]</scope>
    <source>
        <strain evidence="2 3">SSM6</strain>
    </source>
</reference>
<proteinExistence type="predicted"/>
<feature type="coiled-coil region" evidence="1">
    <location>
        <begin position="57"/>
        <end position="84"/>
    </location>
</feature>
<comment type="caution">
    <text evidence="2">The sequence shown here is derived from an EMBL/GenBank/DDBJ whole genome shotgun (WGS) entry which is preliminary data.</text>
</comment>
<sequence>MLGSKDRLSAPWITTGTGEVNSQVDEVDAVDARVYHRPLEPWTILESEEPLVNPTRLEEADQRATRTEARIESLEADMERLRASSKGKKKG</sequence>
<accession>A0ABV1NI58</accession>
<gene>
    <name evidence="2" type="ORF">ABE960_14615</name>
</gene>
<dbReference type="Proteomes" id="UP001442468">
    <property type="component" value="Unassembled WGS sequence"/>
</dbReference>
<organism evidence="2 3">
    <name type="scientific">Halomonas aquatica</name>
    <dbReference type="NCBI Taxonomy" id="3151123"/>
    <lineage>
        <taxon>Bacteria</taxon>
        <taxon>Pseudomonadati</taxon>
        <taxon>Pseudomonadota</taxon>
        <taxon>Gammaproteobacteria</taxon>
        <taxon>Oceanospirillales</taxon>
        <taxon>Halomonadaceae</taxon>
        <taxon>Halomonas</taxon>
    </lineage>
</organism>
<dbReference type="EMBL" id="JBEGCJ010000007">
    <property type="protein sequence ID" value="MEQ6918749.1"/>
    <property type="molecule type" value="Genomic_DNA"/>
</dbReference>
<dbReference type="RefSeq" id="WP_349763034.1">
    <property type="nucleotide sequence ID" value="NZ_JBEGCJ010000007.1"/>
</dbReference>
<keyword evidence="3" id="KW-1185">Reference proteome</keyword>
<name>A0ABV1NI58_9GAMM</name>
<evidence type="ECO:0000313" key="2">
    <source>
        <dbReference type="EMBL" id="MEQ6918749.1"/>
    </source>
</evidence>
<evidence type="ECO:0000313" key="3">
    <source>
        <dbReference type="Proteomes" id="UP001442468"/>
    </source>
</evidence>
<keyword evidence="1" id="KW-0175">Coiled coil</keyword>
<protein>
    <submittedName>
        <fullName evidence="2">Uncharacterized protein</fullName>
    </submittedName>
</protein>